<feature type="signal peptide" evidence="1">
    <location>
        <begin position="1"/>
        <end position="21"/>
    </location>
</feature>
<evidence type="ECO:0000313" key="3">
    <source>
        <dbReference type="Proteomes" id="UP001234178"/>
    </source>
</evidence>
<keyword evidence="1" id="KW-0732">Signal</keyword>
<gene>
    <name evidence="2" type="ORF">OUZ56_011768</name>
</gene>
<proteinExistence type="predicted"/>
<name>A0ABQ9Z190_9CRUS</name>
<dbReference type="Proteomes" id="UP001234178">
    <property type="component" value="Unassembled WGS sequence"/>
</dbReference>
<evidence type="ECO:0008006" key="4">
    <source>
        <dbReference type="Google" id="ProtNLM"/>
    </source>
</evidence>
<evidence type="ECO:0000313" key="2">
    <source>
        <dbReference type="EMBL" id="KAK4006611.1"/>
    </source>
</evidence>
<keyword evidence="3" id="KW-1185">Reference proteome</keyword>
<reference evidence="2 3" key="1">
    <citation type="journal article" date="2023" name="Nucleic Acids Res.">
        <title>The hologenome of Daphnia magna reveals possible DNA methylation and microbiome-mediated evolution of the host genome.</title>
        <authorList>
            <person name="Chaturvedi A."/>
            <person name="Li X."/>
            <person name="Dhandapani V."/>
            <person name="Marshall H."/>
            <person name="Kissane S."/>
            <person name="Cuenca-Cambronero M."/>
            <person name="Asole G."/>
            <person name="Calvet F."/>
            <person name="Ruiz-Romero M."/>
            <person name="Marangio P."/>
            <person name="Guigo R."/>
            <person name="Rago D."/>
            <person name="Mirbahai L."/>
            <person name="Eastwood N."/>
            <person name="Colbourne J.K."/>
            <person name="Zhou J."/>
            <person name="Mallon E."/>
            <person name="Orsini L."/>
        </authorList>
    </citation>
    <scope>NUCLEOTIDE SEQUENCE [LARGE SCALE GENOMIC DNA]</scope>
    <source>
        <strain evidence="2">LRV0_1</strain>
    </source>
</reference>
<sequence length="101" mass="11458">MVKVTVLFCAVSLASITVHHCGELNRLEIWNCPINVEYVGVAWMLSHPTALSHPIFFPNHVLPTLVLFESKIFGFWVFFLEVDNPVFDLFVNQTQGLVLEA</sequence>
<feature type="chain" id="PRO_5047481629" description="Secreted protein" evidence="1">
    <location>
        <begin position="22"/>
        <end position="101"/>
    </location>
</feature>
<evidence type="ECO:0000256" key="1">
    <source>
        <dbReference type="SAM" id="SignalP"/>
    </source>
</evidence>
<dbReference type="EMBL" id="JAOYFB010000002">
    <property type="protein sequence ID" value="KAK4006611.1"/>
    <property type="molecule type" value="Genomic_DNA"/>
</dbReference>
<comment type="caution">
    <text evidence="2">The sequence shown here is derived from an EMBL/GenBank/DDBJ whole genome shotgun (WGS) entry which is preliminary data.</text>
</comment>
<accession>A0ABQ9Z190</accession>
<protein>
    <recommendedName>
        <fullName evidence="4">Secreted protein</fullName>
    </recommendedName>
</protein>
<organism evidence="2 3">
    <name type="scientific">Daphnia magna</name>
    <dbReference type="NCBI Taxonomy" id="35525"/>
    <lineage>
        <taxon>Eukaryota</taxon>
        <taxon>Metazoa</taxon>
        <taxon>Ecdysozoa</taxon>
        <taxon>Arthropoda</taxon>
        <taxon>Crustacea</taxon>
        <taxon>Branchiopoda</taxon>
        <taxon>Diplostraca</taxon>
        <taxon>Cladocera</taxon>
        <taxon>Anomopoda</taxon>
        <taxon>Daphniidae</taxon>
        <taxon>Daphnia</taxon>
    </lineage>
</organism>